<dbReference type="SMART" id="SM00825">
    <property type="entry name" value="PKS_KS"/>
    <property type="match status" value="1"/>
</dbReference>
<evidence type="ECO:0000313" key="6">
    <source>
        <dbReference type="EMBL" id="ACR73426.1"/>
    </source>
</evidence>
<evidence type="ECO:0000313" key="7">
    <source>
        <dbReference type="Proteomes" id="UP000001476"/>
    </source>
</evidence>
<dbReference type="HOGENOM" id="CLU_000022_69_6_9"/>
<dbReference type="GO" id="GO:0004315">
    <property type="term" value="F:3-oxoacyl-[acyl-carrier-protein] synthase activity"/>
    <property type="evidence" value="ECO:0007669"/>
    <property type="project" value="InterPro"/>
</dbReference>
<evidence type="ECO:0000256" key="1">
    <source>
        <dbReference type="ARBA" id="ARBA00008467"/>
    </source>
</evidence>
<name>C4Z634_LACE2</name>
<dbReference type="PROSITE" id="PS00606">
    <property type="entry name" value="KS3_1"/>
    <property type="match status" value="1"/>
</dbReference>
<keyword evidence="7" id="KW-1185">Reference proteome</keyword>
<evidence type="ECO:0000256" key="4">
    <source>
        <dbReference type="SAM" id="MobiDB-lite"/>
    </source>
</evidence>
<proteinExistence type="inferred from homology"/>
<dbReference type="Pfam" id="PF02801">
    <property type="entry name" value="Ketoacyl-synt_C"/>
    <property type="match status" value="2"/>
</dbReference>
<dbReference type="PROSITE" id="PS52004">
    <property type="entry name" value="KS3_2"/>
    <property type="match status" value="2"/>
</dbReference>
<reference evidence="6 7" key="1">
    <citation type="journal article" date="2009" name="Proc. Natl. Acad. Sci. U.S.A.">
        <title>Characterizing a model human gut microbiota composed of members of its two dominant bacterial phyla.</title>
        <authorList>
            <person name="Mahowald M.A."/>
            <person name="Rey F.E."/>
            <person name="Seedorf H."/>
            <person name="Turnbaugh P.J."/>
            <person name="Fulton R.S."/>
            <person name="Wollam A."/>
            <person name="Shah N."/>
            <person name="Wang C."/>
            <person name="Magrini V."/>
            <person name="Wilson R.K."/>
            <person name="Cantarel B.L."/>
            <person name="Coutinho P.M."/>
            <person name="Henrissat B."/>
            <person name="Crock L.W."/>
            <person name="Russell A."/>
            <person name="Verberkmoes N.C."/>
            <person name="Hettich R.L."/>
            <person name="Gordon J.I."/>
        </authorList>
    </citation>
    <scope>NUCLEOTIDE SEQUENCE [LARGE SCALE GENOMIC DNA]</scope>
    <source>
        <strain evidence="7">ATCC 27750 / DSM 3376 / VPI C15-48 / C15-B4</strain>
        <plasmid evidence="6">unnamed</plasmid>
    </source>
</reference>
<dbReference type="InterPro" id="IPR014031">
    <property type="entry name" value="Ketoacyl_synth_C"/>
</dbReference>
<accession>C4Z634</accession>
<dbReference type="InterPro" id="IPR016039">
    <property type="entry name" value="Thiolase-like"/>
</dbReference>
<dbReference type="InterPro" id="IPR020841">
    <property type="entry name" value="PKS_Beta-ketoAc_synthase_dom"/>
</dbReference>
<comment type="similarity">
    <text evidence="1 3">Belongs to the thiolase-like superfamily. Beta-ketoacyl-ACP synthases family.</text>
</comment>
<dbReference type="KEGG" id="eel:EUBELI_20281"/>
<dbReference type="PANTHER" id="PTHR11712">
    <property type="entry name" value="POLYKETIDE SYNTHASE-RELATED"/>
    <property type="match status" value="1"/>
</dbReference>
<evidence type="ECO:0000256" key="2">
    <source>
        <dbReference type="ARBA" id="ARBA00022679"/>
    </source>
</evidence>
<geneLocation type="plasmid" evidence="7">
    <name>pEubeli2</name>
</geneLocation>
<organism evidence="6 7">
    <name type="scientific">Lachnospira eligens (strain ATCC 27750 / DSM 3376 / VPI C15-48 / C15-B4)</name>
    <name type="common">Eubacterium eligens</name>
    <dbReference type="NCBI Taxonomy" id="515620"/>
    <lineage>
        <taxon>Bacteria</taxon>
        <taxon>Bacillati</taxon>
        <taxon>Bacillota</taxon>
        <taxon>Clostridia</taxon>
        <taxon>Lachnospirales</taxon>
        <taxon>Lachnospiraceae</taxon>
        <taxon>Lachnospira</taxon>
    </lineage>
</organism>
<keyword evidence="6" id="KW-0614">Plasmid</keyword>
<dbReference type="SUPFAM" id="SSF53901">
    <property type="entry name" value="Thiolase-like"/>
    <property type="match status" value="4"/>
</dbReference>
<dbReference type="Proteomes" id="UP000001476">
    <property type="component" value="Plasmid pEubeli2"/>
</dbReference>
<dbReference type="Gene3D" id="3.40.47.10">
    <property type="match status" value="3"/>
</dbReference>
<feature type="region of interest" description="Disordered" evidence="4">
    <location>
        <begin position="47"/>
        <end position="95"/>
    </location>
</feature>
<dbReference type="Pfam" id="PF00109">
    <property type="entry name" value="ketoacyl-synt"/>
    <property type="match status" value="2"/>
</dbReference>
<sequence>MLESMDWTFWWNWIPESPKQRDEIDRLDVVGRNKTWKVQTDAPERADWTLEAETGLEKSKPTHQSWKIGHNKQEHASQSPKQRQLHTPPPKKSIIRNYENNNKGVIMTENNNRAVITGLGMICAIGNSVDEAWNNAINSVSGIHKTTTLDTTDCYADLAAEVKCDTLGDFEGSEDADRSAQLCIKAAGEAMKDAGLDDFAGDPKASVIIGSCVGGAVSISDYYEHGKKASDVTKMPISSIAPQVAGQCHAGGVVTNIANACAAGTISIAYACELIRAGKADVVLAGGSDTFAAVPYAGFLSLHALDADGCSPFNRCTGITLGEGSGVVVVESYEHAKARNAKMYCEVLGAGVSSDAHHITAPRPDGEGQMEAINRAIKNSGLKKSDIGYVNAHGTGTAKNDDAEFLSLHTIFDGENNNLSVSSTKAMTGHCLGAAGAIEAVFSIKALTTNTVVPTLGFKDEDMDKLAEKAGKIDFCPNKAHEKELTSVMNNSFAFGGNNASIIFSKEAGNVTVKEEKKPLVITGIGVVTPSGNGVDSYVANAVKNEALTEANLRSSVGKEDYDALGLKMSFYRKLDNFSQLQAVSGMEALKDADYAVTDDNATDIGIIVGTSEGALGTCCDFQSMITEKGNASGSAFKFPNTVYNAAGGYLSICSGIKGYNVTVTNGAQSGLASMAYAMSVLRSGQENAMLATGSDENSDIMTELFGKLGVTSEKVVAPFAGNDGFVLSDGSASVLIEDEKAARERGARIYCHAAGYGMAHSNVKFGTLTGSEAGLTNAVNNALADAGMTIDDIDAVFGFANGMKAVDDVEIKGLTAVFGDKLAEKPVVELKEVLGESRAAAATTAAAHAALMFAGKIPSQEAYSIAADGSVSKTNVEASKLNNVLVVAYGAGGSYTAIVLSK</sequence>
<dbReference type="eggNOG" id="COG0304">
    <property type="taxonomic scope" value="Bacteria"/>
</dbReference>
<protein>
    <submittedName>
        <fullName evidence="6">3-oxoacyl-[acyl-carrier-protein] synthase I</fullName>
    </submittedName>
</protein>
<dbReference type="GO" id="GO:0006633">
    <property type="term" value="P:fatty acid biosynthetic process"/>
    <property type="evidence" value="ECO:0007669"/>
    <property type="project" value="InterPro"/>
</dbReference>
<feature type="domain" description="Ketosynthase family 3 (KS3)" evidence="5">
    <location>
        <begin position="111"/>
        <end position="506"/>
    </location>
</feature>
<dbReference type="PANTHER" id="PTHR11712:SF336">
    <property type="entry name" value="3-OXOACYL-[ACYL-CARRIER-PROTEIN] SYNTHASE, MITOCHONDRIAL"/>
    <property type="match status" value="1"/>
</dbReference>
<dbReference type="GO" id="GO:0005829">
    <property type="term" value="C:cytosol"/>
    <property type="evidence" value="ECO:0007669"/>
    <property type="project" value="TreeGrafter"/>
</dbReference>
<feature type="domain" description="Ketosynthase family 3 (KS3)" evidence="5">
    <location>
        <begin position="517"/>
        <end position="903"/>
    </location>
</feature>
<dbReference type="InterPro" id="IPR000794">
    <property type="entry name" value="Beta-ketoacyl_synthase"/>
</dbReference>
<evidence type="ECO:0000259" key="5">
    <source>
        <dbReference type="PROSITE" id="PS52004"/>
    </source>
</evidence>
<dbReference type="InterPro" id="IPR014030">
    <property type="entry name" value="Ketoacyl_synth_N"/>
</dbReference>
<dbReference type="EMBL" id="CP001106">
    <property type="protein sequence ID" value="ACR73426.1"/>
    <property type="molecule type" value="Genomic_DNA"/>
</dbReference>
<dbReference type="InterPro" id="IPR018201">
    <property type="entry name" value="Ketoacyl_synth_AS"/>
</dbReference>
<dbReference type="AlphaFoldDB" id="C4Z634"/>
<gene>
    <name evidence="6" type="ordered locus">EUBELI_20281</name>
</gene>
<dbReference type="CDD" id="cd00834">
    <property type="entry name" value="KAS_I_II"/>
    <property type="match status" value="1"/>
</dbReference>
<keyword evidence="2 3" id="KW-0808">Transferase</keyword>
<evidence type="ECO:0000256" key="3">
    <source>
        <dbReference type="RuleBase" id="RU003694"/>
    </source>
</evidence>